<reference evidence="3" key="1">
    <citation type="submission" date="2025-08" db="UniProtKB">
        <authorList>
            <consortium name="RefSeq"/>
        </authorList>
    </citation>
    <scope>IDENTIFICATION</scope>
    <source>
        <tissue evidence="3">Gonads</tissue>
    </source>
</reference>
<dbReference type="FunCoup" id="A0A6J2XG51">
    <property type="interactions" value="12"/>
</dbReference>
<evidence type="ECO:0000313" key="3">
    <source>
        <dbReference type="RefSeq" id="XP_030749699.1"/>
    </source>
</evidence>
<dbReference type="PANTHER" id="PTHR24114:SF2">
    <property type="entry name" value="F-BOX DOMAIN-CONTAINING PROTEIN-RELATED"/>
    <property type="match status" value="1"/>
</dbReference>
<dbReference type="RefSeq" id="XP_030749699.1">
    <property type="nucleotide sequence ID" value="XM_030893839.1"/>
</dbReference>
<dbReference type="PANTHER" id="PTHR24114">
    <property type="entry name" value="LEUCINE RICH REPEAT FAMILY PROTEIN"/>
    <property type="match status" value="1"/>
</dbReference>
<evidence type="ECO:0000313" key="2">
    <source>
        <dbReference type="Proteomes" id="UP000504635"/>
    </source>
</evidence>
<dbReference type="InParanoid" id="A0A6J2XG51"/>
<dbReference type="GeneID" id="115877592"/>
<evidence type="ECO:0000256" key="1">
    <source>
        <dbReference type="SAM" id="MobiDB-lite"/>
    </source>
</evidence>
<gene>
    <name evidence="3" type="primary">LOC115877592</name>
</gene>
<organism evidence="2 3">
    <name type="scientific">Sitophilus oryzae</name>
    <name type="common">Rice weevil</name>
    <name type="synonym">Curculio oryzae</name>
    <dbReference type="NCBI Taxonomy" id="7048"/>
    <lineage>
        <taxon>Eukaryota</taxon>
        <taxon>Metazoa</taxon>
        <taxon>Ecdysozoa</taxon>
        <taxon>Arthropoda</taxon>
        <taxon>Hexapoda</taxon>
        <taxon>Insecta</taxon>
        <taxon>Pterygota</taxon>
        <taxon>Neoptera</taxon>
        <taxon>Endopterygota</taxon>
        <taxon>Coleoptera</taxon>
        <taxon>Polyphaga</taxon>
        <taxon>Cucujiformia</taxon>
        <taxon>Curculionidae</taxon>
        <taxon>Dryophthorinae</taxon>
        <taxon>Sitophilus</taxon>
    </lineage>
</organism>
<dbReference type="Gene3D" id="3.80.10.10">
    <property type="entry name" value="Ribonuclease Inhibitor"/>
    <property type="match status" value="1"/>
</dbReference>
<proteinExistence type="predicted"/>
<dbReference type="InterPro" id="IPR032675">
    <property type="entry name" value="LRR_dom_sf"/>
</dbReference>
<dbReference type="OrthoDB" id="120976at2759"/>
<keyword evidence="2" id="KW-1185">Reference proteome</keyword>
<accession>A0A6J2XG51</accession>
<dbReference type="AlphaFoldDB" id="A0A6J2XG51"/>
<dbReference type="SMART" id="SM00368">
    <property type="entry name" value="LRR_RI"/>
    <property type="match status" value="2"/>
</dbReference>
<dbReference type="InterPro" id="IPR052394">
    <property type="entry name" value="LRR-containing"/>
</dbReference>
<dbReference type="KEGG" id="soy:115877592"/>
<dbReference type="Proteomes" id="UP000504635">
    <property type="component" value="Unplaced"/>
</dbReference>
<feature type="region of interest" description="Disordered" evidence="1">
    <location>
        <begin position="153"/>
        <end position="182"/>
    </location>
</feature>
<dbReference type="SUPFAM" id="SSF52047">
    <property type="entry name" value="RNI-like"/>
    <property type="match status" value="1"/>
</dbReference>
<name>A0A6J2XG51_SITOR</name>
<feature type="compositionally biased region" description="Low complexity" evidence="1">
    <location>
        <begin position="154"/>
        <end position="169"/>
    </location>
</feature>
<protein>
    <submittedName>
        <fullName evidence="3">Uncharacterized protein LOC115877592</fullName>
    </submittedName>
</protein>
<sequence length="529" mass="61155">MRVPTCINKNCLKVYDINTKLFKQLDAKVIKAYEFEKWHLPIPNTLQEICVETIAKNWIDNPILDEIVLLEDRYLLLDLLPENLPLELTIPRIADEVYWKKCYLKRWPKKRPKIQSDLPLHHFVKNGINQINQEFLQKELSIEEDVSAIEKSSVRTASKSTRSRSSSKVASRKSSLKTVEEERKEEKTSTWKKCYIEMHVQEYLENLKPENYDPEKMKSLCDLCGSFVEILRIDQMLCSENSPNKLPLNAIVTGFQNLRELSICFKQTYAKESFSWKILTTTYQDIKLFAKGLERIRLQTLRITNSDIDCDKTIIILKALLKHDLEILDFSSCKVGNRGMIGIAKFILEHPVSDILLVNNRIGHKGITALAYALNQKSQNVQKINLRLNQTSDETGNLLMNVISQNNSKLKWLSLASCGLSTNFEVCKYLKINKCLEYLDVSNNVLGEEIGKEILSALQYNGTLTKLDTRMCKMPSLLDAQIQAEVEKNRYGRKKQTCTESIIEDFKWNEDILKEMDEILLESIENVED</sequence>